<keyword evidence="1" id="KW-0812">Transmembrane</keyword>
<keyword evidence="1" id="KW-1133">Transmembrane helix</keyword>
<evidence type="ECO:0000313" key="3">
    <source>
        <dbReference type="Proteomes" id="UP000789719"/>
    </source>
</evidence>
<gene>
    <name evidence="2" type="ORF">WGH24286_01335</name>
</gene>
<evidence type="ECO:0000313" key="2">
    <source>
        <dbReference type="EMBL" id="CAH0418892.1"/>
    </source>
</evidence>
<keyword evidence="1" id="KW-0472">Membrane</keyword>
<dbReference type="EMBL" id="CAKKNT010000018">
    <property type="protein sequence ID" value="CAH0418892.1"/>
    <property type="molecule type" value="Genomic_DNA"/>
</dbReference>
<proteinExistence type="predicted"/>
<sequence>MVTYYEHLVLLAFIITTILYSLCWYLWHKYMPPMMAFLSAHEEEIWRFFE</sequence>
<protein>
    <recommendedName>
        <fullName evidence="4">ATP synthase F0 subunit 8</fullName>
    </recommendedName>
</protein>
<dbReference type="Proteomes" id="UP000789719">
    <property type="component" value="Unassembled WGS sequence"/>
</dbReference>
<accession>A0ABN8BRS1</accession>
<evidence type="ECO:0008006" key="4">
    <source>
        <dbReference type="Google" id="ProtNLM"/>
    </source>
</evidence>
<organism evidence="2 3">
    <name type="scientific">Periweissella ghanensis</name>
    <dbReference type="NCBI Taxonomy" id="467997"/>
    <lineage>
        <taxon>Bacteria</taxon>
        <taxon>Bacillati</taxon>
        <taxon>Bacillota</taxon>
        <taxon>Bacilli</taxon>
        <taxon>Lactobacillales</taxon>
        <taxon>Lactobacillaceae</taxon>
        <taxon>Periweissella</taxon>
    </lineage>
</organism>
<comment type="caution">
    <text evidence="2">The sequence shown here is derived from an EMBL/GenBank/DDBJ whole genome shotgun (WGS) entry which is preliminary data.</text>
</comment>
<reference evidence="2 3" key="1">
    <citation type="submission" date="2021-11" db="EMBL/GenBank/DDBJ databases">
        <authorList>
            <person name="Depoorter E."/>
        </authorList>
    </citation>
    <scope>NUCLEOTIDE SEQUENCE [LARGE SCALE GENOMIC DNA]</scope>
    <source>
        <strain evidence="2 3">LMG 24286</strain>
    </source>
</reference>
<name>A0ABN8BRS1_9LACO</name>
<feature type="transmembrane region" description="Helical" evidence="1">
    <location>
        <begin position="7"/>
        <end position="27"/>
    </location>
</feature>
<evidence type="ECO:0000256" key="1">
    <source>
        <dbReference type="SAM" id="Phobius"/>
    </source>
</evidence>
<keyword evidence="3" id="KW-1185">Reference proteome</keyword>